<feature type="region of interest" description="Disordered" evidence="8">
    <location>
        <begin position="1"/>
        <end position="51"/>
    </location>
</feature>
<feature type="compositionally biased region" description="Basic and acidic residues" evidence="8">
    <location>
        <begin position="111"/>
        <end position="121"/>
    </location>
</feature>
<gene>
    <name evidence="10" type="ORF">B0H66DRAFT_218480</name>
</gene>
<dbReference type="InterPro" id="IPR001128">
    <property type="entry name" value="Cyt_P450"/>
</dbReference>
<evidence type="ECO:0000256" key="9">
    <source>
        <dbReference type="SAM" id="Phobius"/>
    </source>
</evidence>
<dbReference type="AlphaFoldDB" id="A0AAE0IDB5"/>
<feature type="region of interest" description="Disordered" evidence="8">
    <location>
        <begin position="89"/>
        <end position="131"/>
    </location>
</feature>
<keyword evidence="3 7" id="KW-0349">Heme</keyword>
<keyword evidence="9" id="KW-0472">Membrane</keyword>
<dbReference type="Proteomes" id="UP001283341">
    <property type="component" value="Unassembled WGS sequence"/>
</dbReference>
<evidence type="ECO:0000256" key="6">
    <source>
        <dbReference type="ARBA" id="ARBA00023033"/>
    </source>
</evidence>
<keyword evidence="11" id="KW-1185">Reference proteome</keyword>
<evidence type="ECO:0000256" key="3">
    <source>
        <dbReference type="ARBA" id="ARBA00022617"/>
    </source>
</evidence>
<feature type="binding site" description="axial binding residue" evidence="7">
    <location>
        <position position="330"/>
    </location>
    <ligand>
        <name>heme</name>
        <dbReference type="ChEBI" id="CHEBI:30413"/>
    </ligand>
    <ligandPart>
        <name>Fe</name>
        <dbReference type="ChEBI" id="CHEBI:18248"/>
    </ligandPart>
</feature>
<keyword evidence="9" id="KW-1133">Transmembrane helix</keyword>
<dbReference type="GO" id="GO:0005506">
    <property type="term" value="F:iron ion binding"/>
    <property type="evidence" value="ECO:0007669"/>
    <property type="project" value="InterPro"/>
</dbReference>
<protein>
    <submittedName>
        <fullName evidence="10">Cytochrome P450</fullName>
    </submittedName>
</protein>
<feature type="transmembrane region" description="Helical" evidence="9">
    <location>
        <begin position="174"/>
        <end position="196"/>
    </location>
</feature>
<reference evidence="10" key="2">
    <citation type="submission" date="2023-06" db="EMBL/GenBank/DDBJ databases">
        <authorList>
            <consortium name="Lawrence Berkeley National Laboratory"/>
            <person name="Haridas S."/>
            <person name="Hensen N."/>
            <person name="Bonometti L."/>
            <person name="Westerberg I."/>
            <person name="Brannstrom I.O."/>
            <person name="Guillou S."/>
            <person name="Cros-Aarteil S."/>
            <person name="Calhoun S."/>
            <person name="Kuo A."/>
            <person name="Mondo S."/>
            <person name="Pangilinan J."/>
            <person name="Riley R."/>
            <person name="Labutti K."/>
            <person name="Andreopoulos B."/>
            <person name="Lipzen A."/>
            <person name="Chen C."/>
            <person name="Yanf M."/>
            <person name="Daum C."/>
            <person name="Ng V."/>
            <person name="Clum A."/>
            <person name="Steindorff A."/>
            <person name="Ohm R."/>
            <person name="Martin F."/>
            <person name="Silar P."/>
            <person name="Natvig D."/>
            <person name="Lalanne C."/>
            <person name="Gautier V."/>
            <person name="Ament-Velasquez S.L."/>
            <person name="Kruys A."/>
            <person name="Hutchinson M.I."/>
            <person name="Powell A.J."/>
            <person name="Barry K."/>
            <person name="Miller A.N."/>
            <person name="Grigoriev I.V."/>
            <person name="Debuchy R."/>
            <person name="Gladieux P."/>
            <person name="Thoren M.H."/>
            <person name="Johannesson H."/>
        </authorList>
    </citation>
    <scope>NUCLEOTIDE SEQUENCE</scope>
    <source>
        <strain evidence="10">CBS 118394</strain>
    </source>
</reference>
<dbReference type="GO" id="GO:0016705">
    <property type="term" value="F:oxidoreductase activity, acting on paired donors, with incorporation or reduction of molecular oxygen"/>
    <property type="evidence" value="ECO:0007669"/>
    <property type="project" value="InterPro"/>
</dbReference>
<dbReference type="InterPro" id="IPR050121">
    <property type="entry name" value="Cytochrome_P450_monoxygenase"/>
</dbReference>
<keyword evidence="9" id="KW-0812">Transmembrane</keyword>
<reference evidence="10" key="1">
    <citation type="journal article" date="2023" name="Mol. Phylogenet. Evol.">
        <title>Genome-scale phylogeny and comparative genomics of the fungal order Sordariales.</title>
        <authorList>
            <person name="Hensen N."/>
            <person name="Bonometti L."/>
            <person name="Westerberg I."/>
            <person name="Brannstrom I.O."/>
            <person name="Guillou S."/>
            <person name="Cros-Aarteil S."/>
            <person name="Calhoun S."/>
            <person name="Haridas S."/>
            <person name="Kuo A."/>
            <person name="Mondo S."/>
            <person name="Pangilinan J."/>
            <person name="Riley R."/>
            <person name="LaButti K."/>
            <person name="Andreopoulos B."/>
            <person name="Lipzen A."/>
            <person name="Chen C."/>
            <person name="Yan M."/>
            <person name="Daum C."/>
            <person name="Ng V."/>
            <person name="Clum A."/>
            <person name="Steindorff A."/>
            <person name="Ohm R.A."/>
            <person name="Martin F."/>
            <person name="Silar P."/>
            <person name="Natvig D.O."/>
            <person name="Lalanne C."/>
            <person name="Gautier V."/>
            <person name="Ament-Velasquez S.L."/>
            <person name="Kruys A."/>
            <person name="Hutchinson M.I."/>
            <person name="Powell A.J."/>
            <person name="Barry K."/>
            <person name="Miller A.N."/>
            <person name="Grigoriev I.V."/>
            <person name="Debuchy R."/>
            <person name="Gladieux P."/>
            <person name="Hiltunen Thoren M."/>
            <person name="Johannesson H."/>
        </authorList>
    </citation>
    <scope>NUCLEOTIDE SEQUENCE</scope>
    <source>
        <strain evidence="10">CBS 118394</strain>
    </source>
</reference>
<keyword evidence="4 7" id="KW-0479">Metal-binding</keyword>
<dbReference type="Pfam" id="PF00067">
    <property type="entry name" value="p450"/>
    <property type="match status" value="1"/>
</dbReference>
<evidence type="ECO:0000313" key="11">
    <source>
        <dbReference type="Proteomes" id="UP001283341"/>
    </source>
</evidence>
<dbReference type="EMBL" id="JAUEDM010000003">
    <property type="protein sequence ID" value="KAK3323019.1"/>
    <property type="molecule type" value="Genomic_DNA"/>
</dbReference>
<dbReference type="PANTHER" id="PTHR24305:SF210">
    <property type="entry name" value="CYTOCHROME P450 MONOOXYGENASE ASQL-RELATED"/>
    <property type="match status" value="1"/>
</dbReference>
<keyword evidence="5 7" id="KW-0408">Iron</keyword>
<evidence type="ECO:0000256" key="8">
    <source>
        <dbReference type="SAM" id="MobiDB-lite"/>
    </source>
</evidence>
<dbReference type="InterPro" id="IPR036396">
    <property type="entry name" value="Cyt_P450_sf"/>
</dbReference>
<dbReference type="SUPFAM" id="SSF48264">
    <property type="entry name" value="Cytochrome P450"/>
    <property type="match status" value="1"/>
</dbReference>
<dbReference type="InterPro" id="IPR002403">
    <property type="entry name" value="Cyt_P450_E_grp-IV"/>
</dbReference>
<dbReference type="GO" id="GO:0020037">
    <property type="term" value="F:heme binding"/>
    <property type="evidence" value="ECO:0007669"/>
    <property type="project" value="InterPro"/>
</dbReference>
<comment type="similarity">
    <text evidence="2">Belongs to the cytochrome P450 family.</text>
</comment>
<name>A0AAE0IDB5_9PEZI</name>
<dbReference type="GO" id="GO:0004497">
    <property type="term" value="F:monooxygenase activity"/>
    <property type="evidence" value="ECO:0007669"/>
    <property type="project" value="UniProtKB-KW"/>
</dbReference>
<dbReference type="Gene3D" id="1.10.630.10">
    <property type="entry name" value="Cytochrome P450"/>
    <property type="match status" value="1"/>
</dbReference>
<evidence type="ECO:0000256" key="7">
    <source>
        <dbReference type="PIRSR" id="PIRSR602403-1"/>
    </source>
</evidence>
<evidence type="ECO:0000313" key="10">
    <source>
        <dbReference type="EMBL" id="KAK3323019.1"/>
    </source>
</evidence>
<comment type="caution">
    <text evidence="10">The sequence shown here is derived from an EMBL/GenBank/DDBJ whole genome shotgun (WGS) entry which is preliminary data.</text>
</comment>
<evidence type="ECO:0000256" key="2">
    <source>
        <dbReference type="ARBA" id="ARBA00010617"/>
    </source>
</evidence>
<keyword evidence="6" id="KW-0503">Monooxygenase</keyword>
<proteinExistence type="inferred from homology"/>
<keyword evidence="6" id="KW-0560">Oxidoreductase</keyword>
<accession>A0AAE0IDB5</accession>
<comment type="cofactor">
    <cofactor evidence="1 7">
        <name>heme</name>
        <dbReference type="ChEBI" id="CHEBI:30413"/>
    </cofactor>
</comment>
<sequence>MARHLREQAAPPEGPLQPNPAAQRRPRTCLAGRAPPPVPLVDDPQETQSRLAERHRNWQNAIEIGRTPSKLAERHRNWQNAIDKIERRLTGKRDAVQDMSSSGSGASSIMNDDKKMNDQKNRTRPLPPKKKQQRFGFLTRVLISGRVSDDDGGKNESNAGRSGITRDELTTNCLAFVIADFQLTMVVLTTAVYFLLREPSRWDRLAWEVRARFARREEITVQSTNAAAGAGALPYLETIITETLRVRHHTPINLSRVVVDKRGRVIDGVGHVPCGAVVGVNLQNMQTNEASWVEGSEFREERWLKDKISERFARDVKEAYMSFPKGPRNCIGSKVFLARARLFPVRLAWEFELGLEE</sequence>
<dbReference type="PANTHER" id="PTHR24305">
    <property type="entry name" value="CYTOCHROME P450"/>
    <property type="match status" value="1"/>
</dbReference>
<evidence type="ECO:0000256" key="4">
    <source>
        <dbReference type="ARBA" id="ARBA00022723"/>
    </source>
</evidence>
<dbReference type="PRINTS" id="PR00465">
    <property type="entry name" value="EP450IV"/>
</dbReference>
<organism evidence="10 11">
    <name type="scientific">Apodospora peruviana</name>
    <dbReference type="NCBI Taxonomy" id="516989"/>
    <lineage>
        <taxon>Eukaryota</taxon>
        <taxon>Fungi</taxon>
        <taxon>Dikarya</taxon>
        <taxon>Ascomycota</taxon>
        <taxon>Pezizomycotina</taxon>
        <taxon>Sordariomycetes</taxon>
        <taxon>Sordariomycetidae</taxon>
        <taxon>Sordariales</taxon>
        <taxon>Lasiosphaeriaceae</taxon>
        <taxon>Apodospora</taxon>
    </lineage>
</organism>
<evidence type="ECO:0000256" key="5">
    <source>
        <dbReference type="ARBA" id="ARBA00023004"/>
    </source>
</evidence>
<evidence type="ECO:0000256" key="1">
    <source>
        <dbReference type="ARBA" id="ARBA00001971"/>
    </source>
</evidence>